<reference evidence="9" key="1">
    <citation type="journal article" date="2019" name="bioRxiv">
        <title>The Genome of the Zebra Mussel, Dreissena polymorpha: A Resource for Invasive Species Research.</title>
        <authorList>
            <person name="McCartney M.A."/>
            <person name="Auch B."/>
            <person name="Kono T."/>
            <person name="Mallez S."/>
            <person name="Zhang Y."/>
            <person name="Obille A."/>
            <person name="Becker A."/>
            <person name="Abrahante J.E."/>
            <person name="Garbe J."/>
            <person name="Badalamenti J.P."/>
            <person name="Herman A."/>
            <person name="Mangelson H."/>
            <person name="Liachko I."/>
            <person name="Sullivan S."/>
            <person name="Sone E.D."/>
            <person name="Koren S."/>
            <person name="Silverstein K.A.T."/>
            <person name="Beckman K.B."/>
            <person name="Gohl D.M."/>
        </authorList>
    </citation>
    <scope>NUCLEOTIDE SEQUENCE</scope>
    <source>
        <strain evidence="9">Duluth1</strain>
        <tissue evidence="9">Whole animal</tissue>
    </source>
</reference>
<evidence type="ECO:0000256" key="1">
    <source>
        <dbReference type="ARBA" id="ARBA00004370"/>
    </source>
</evidence>
<gene>
    <name evidence="9" type="ORF">DPMN_053814</name>
</gene>
<keyword evidence="3" id="KW-0813">Transport</keyword>
<comment type="caution">
    <text evidence="9">The sequence shown here is derived from an EMBL/GenBank/DDBJ whole genome shotgun (WGS) entry which is preliminary data.</text>
</comment>
<dbReference type="EMBL" id="JAIWYP010000012">
    <property type="protein sequence ID" value="KAH3727869.1"/>
    <property type="molecule type" value="Genomic_DNA"/>
</dbReference>
<keyword evidence="4" id="KW-0375">Hydrogen ion transport</keyword>
<dbReference type="Proteomes" id="UP000828390">
    <property type="component" value="Unassembled WGS sequence"/>
</dbReference>
<dbReference type="GO" id="GO:0046933">
    <property type="term" value="F:proton-transporting ATP synthase activity, rotational mechanism"/>
    <property type="evidence" value="ECO:0007669"/>
    <property type="project" value="InterPro"/>
</dbReference>
<dbReference type="SUPFAM" id="SSF47928">
    <property type="entry name" value="N-terminal domain of the delta subunit of the F1F0-ATP synthase"/>
    <property type="match status" value="1"/>
</dbReference>
<dbReference type="InterPro" id="IPR026015">
    <property type="entry name" value="ATP_synth_OSCP/delta_N_sf"/>
</dbReference>
<evidence type="ECO:0000256" key="3">
    <source>
        <dbReference type="ARBA" id="ARBA00022448"/>
    </source>
</evidence>
<accession>A0A9D4HQM4</accession>
<evidence type="ECO:0000256" key="2">
    <source>
        <dbReference type="ARBA" id="ARBA00007046"/>
    </source>
</evidence>
<organism evidence="9 10">
    <name type="scientific">Dreissena polymorpha</name>
    <name type="common">Zebra mussel</name>
    <name type="synonym">Mytilus polymorpha</name>
    <dbReference type="NCBI Taxonomy" id="45954"/>
    <lineage>
        <taxon>Eukaryota</taxon>
        <taxon>Metazoa</taxon>
        <taxon>Spiralia</taxon>
        <taxon>Lophotrochozoa</taxon>
        <taxon>Mollusca</taxon>
        <taxon>Bivalvia</taxon>
        <taxon>Autobranchia</taxon>
        <taxon>Heteroconchia</taxon>
        <taxon>Euheterodonta</taxon>
        <taxon>Imparidentia</taxon>
        <taxon>Neoheterodontei</taxon>
        <taxon>Myida</taxon>
        <taxon>Dreissenoidea</taxon>
        <taxon>Dreissenidae</taxon>
        <taxon>Dreissena</taxon>
    </lineage>
</organism>
<evidence type="ECO:0000313" key="10">
    <source>
        <dbReference type="Proteomes" id="UP000828390"/>
    </source>
</evidence>
<evidence type="ECO:0000256" key="5">
    <source>
        <dbReference type="ARBA" id="ARBA00023065"/>
    </source>
</evidence>
<sequence>MATCGNAGRLVRHFSTTALKNKAVNLPLRVYGLEGRYATALYSAAVKEKKLDTVEKEVKAFQSYMSEIFKREREKERERER</sequence>
<evidence type="ECO:0000256" key="8">
    <source>
        <dbReference type="ARBA" id="ARBA00033369"/>
    </source>
</evidence>
<dbReference type="Pfam" id="PF00213">
    <property type="entry name" value="OSCP"/>
    <property type="match status" value="1"/>
</dbReference>
<comment type="similarity">
    <text evidence="2">Belongs to the ATPase delta chain family.</text>
</comment>
<dbReference type="InterPro" id="IPR000711">
    <property type="entry name" value="ATPase_OSCP/dsu"/>
</dbReference>
<dbReference type="Gene3D" id="1.10.520.20">
    <property type="entry name" value="N-terminal domain of the delta subunit of the F1F0-ATP synthase"/>
    <property type="match status" value="1"/>
</dbReference>
<name>A0A9D4HQM4_DREPO</name>
<evidence type="ECO:0000256" key="4">
    <source>
        <dbReference type="ARBA" id="ARBA00022781"/>
    </source>
</evidence>
<evidence type="ECO:0000256" key="6">
    <source>
        <dbReference type="ARBA" id="ARBA00023136"/>
    </source>
</evidence>
<dbReference type="GO" id="GO:0016020">
    <property type="term" value="C:membrane"/>
    <property type="evidence" value="ECO:0007669"/>
    <property type="project" value="UniProtKB-SubCell"/>
</dbReference>
<keyword evidence="7" id="KW-0066">ATP synthesis</keyword>
<dbReference type="AlphaFoldDB" id="A0A9D4HQM4"/>
<evidence type="ECO:0000313" key="9">
    <source>
        <dbReference type="EMBL" id="KAH3727869.1"/>
    </source>
</evidence>
<proteinExistence type="inferred from homology"/>
<protein>
    <recommendedName>
        <fullName evidence="8">Oligomycin sensitivity conferral protein</fullName>
    </recommendedName>
</protein>
<reference evidence="9" key="2">
    <citation type="submission" date="2020-11" db="EMBL/GenBank/DDBJ databases">
        <authorList>
            <person name="McCartney M.A."/>
            <person name="Auch B."/>
            <person name="Kono T."/>
            <person name="Mallez S."/>
            <person name="Becker A."/>
            <person name="Gohl D.M."/>
            <person name="Silverstein K.A.T."/>
            <person name="Koren S."/>
            <person name="Bechman K.B."/>
            <person name="Herman A."/>
            <person name="Abrahante J.E."/>
            <person name="Garbe J."/>
        </authorList>
    </citation>
    <scope>NUCLEOTIDE SEQUENCE</scope>
    <source>
        <strain evidence="9">Duluth1</strain>
        <tissue evidence="9">Whole animal</tissue>
    </source>
</reference>
<keyword evidence="6" id="KW-0472">Membrane</keyword>
<keyword evidence="5" id="KW-0406">Ion transport</keyword>
<comment type="subcellular location">
    <subcellularLocation>
        <location evidence="1">Membrane</location>
    </subcellularLocation>
</comment>
<evidence type="ECO:0000256" key="7">
    <source>
        <dbReference type="ARBA" id="ARBA00023310"/>
    </source>
</evidence>
<keyword evidence="10" id="KW-1185">Reference proteome</keyword>